<sequence length="85" mass="10203">MIGAGKTQFAESLLQKFQKERKRVLLGKEVSLLIEEELNLYYEALNINSKNKSIVFWYQDKIIQEYQKYMNTINSNFEKKNFFLI</sequence>
<comment type="caution">
    <text evidence="1">The sequence shown here is derived from an EMBL/GenBank/DDBJ whole genome shotgun (WGS) entry which is preliminary data.</text>
</comment>
<keyword evidence="2" id="KW-1185">Reference proteome</keyword>
<dbReference type="EMBL" id="CAJVPU010021118">
    <property type="protein sequence ID" value="CAG8679768.1"/>
    <property type="molecule type" value="Genomic_DNA"/>
</dbReference>
<accession>A0ACA9NVN1</accession>
<reference evidence="1" key="1">
    <citation type="submission" date="2021-06" db="EMBL/GenBank/DDBJ databases">
        <authorList>
            <person name="Kallberg Y."/>
            <person name="Tangrot J."/>
            <person name="Rosling A."/>
        </authorList>
    </citation>
    <scope>NUCLEOTIDE SEQUENCE</scope>
    <source>
        <strain evidence="1">IL203A</strain>
    </source>
</reference>
<evidence type="ECO:0000313" key="2">
    <source>
        <dbReference type="Proteomes" id="UP000789702"/>
    </source>
</evidence>
<evidence type="ECO:0000313" key="1">
    <source>
        <dbReference type="EMBL" id="CAG8679768.1"/>
    </source>
</evidence>
<proteinExistence type="predicted"/>
<organism evidence="1 2">
    <name type="scientific">Dentiscutata heterogama</name>
    <dbReference type="NCBI Taxonomy" id="1316150"/>
    <lineage>
        <taxon>Eukaryota</taxon>
        <taxon>Fungi</taxon>
        <taxon>Fungi incertae sedis</taxon>
        <taxon>Mucoromycota</taxon>
        <taxon>Glomeromycotina</taxon>
        <taxon>Glomeromycetes</taxon>
        <taxon>Diversisporales</taxon>
        <taxon>Gigasporaceae</taxon>
        <taxon>Dentiscutata</taxon>
    </lineage>
</organism>
<dbReference type="Proteomes" id="UP000789702">
    <property type="component" value="Unassembled WGS sequence"/>
</dbReference>
<protein>
    <submittedName>
        <fullName evidence="1">963_t:CDS:1</fullName>
    </submittedName>
</protein>
<gene>
    <name evidence="1" type="ORF">DHETER_LOCUS10588</name>
</gene>
<name>A0ACA9NVN1_9GLOM</name>